<keyword evidence="5" id="KW-0276">Fatty acid metabolism</keyword>
<dbReference type="KEGG" id="mri:Mal4_16200"/>
<evidence type="ECO:0000256" key="12">
    <source>
        <dbReference type="SAM" id="MobiDB-lite"/>
    </source>
</evidence>
<evidence type="ECO:0000256" key="6">
    <source>
        <dbReference type="ARBA" id="ARBA00022989"/>
    </source>
</evidence>
<dbReference type="PRINTS" id="PR00075">
    <property type="entry name" value="FACDDSATRASE"/>
</dbReference>
<dbReference type="Proteomes" id="UP000320496">
    <property type="component" value="Chromosome"/>
</dbReference>
<feature type="transmembrane region" description="Helical" evidence="13">
    <location>
        <begin position="83"/>
        <end position="101"/>
    </location>
</feature>
<feature type="region of interest" description="Disordered" evidence="12">
    <location>
        <begin position="1"/>
        <end position="29"/>
    </location>
</feature>
<dbReference type="Pfam" id="PF00487">
    <property type="entry name" value="FA_desaturase"/>
    <property type="match status" value="1"/>
</dbReference>
<keyword evidence="16" id="KW-1185">Reference proteome</keyword>
<dbReference type="CDD" id="cd03505">
    <property type="entry name" value="Delta9-FADS-like"/>
    <property type="match status" value="1"/>
</dbReference>
<proteinExistence type="inferred from homology"/>
<gene>
    <name evidence="15" type="ORF">Mal4_16200</name>
</gene>
<dbReference type="GO" id="GO:0016020">
    <property type="term" value="C:membrane"/>
    <property type="evidence" value="ECO:0007669"/>
    <property type="project" value="UniProtKB-SubCell"/>
</dbReference>
<comment type="subcellular location">
    <subcellularLocation>
        <location evidence="1">Membrane</location>
        <topology evidence="1">Multi-pass membrane protein</topology>
    </subcellularLocation>
</comment>
<dbReference type="OrthoDB" id="19906at2"/>
<dbReference type="PANTHER" id="PTHR11351">
    <property type="entry name" value="ACYL-COA DESATURASE"/>
    <property type="match status" value="1"/>
</dbReference>
<keyword evidence="10 13" id="KW-0472">Membrane</keyword>
<keyword evidence="11" id="KW-0275">Fatty acid biosynthesis</keyword>
<dbReference type="PANTHER" id="PTHR11351:SF31">
    <property type="entry name" value="DESATURASE 1, ISOFORM A-RELATED"/>
    <property type="match status" value="1"/>
</dbReference>
<dbReference type="InterPro" id="IPR015876">
    <property type="entry name" value="Acyl-CoA_DS"/>
</dbReference>
<evidence type="ECO:0000256" key="1">
    <source>
        <dbReference type="ARBA" id="ARBA00004141"/>
    </source>
</evidence>
<evidence type="ECO:0000313" key="15">
    <source>
        <dbReference type="EMBL" id="QDU37310.1"/>
    </source>
</evidence>
<comment type="similarity">
    <text evidence="2">Belongs to the fatty acid desaturase type 2 family.</text>
</comment>
<evidence type="ECO:0000256" key="11">
    <source>
        <dbReference type="ARBA" id="ARBA00023160"/>
    </source>
</evidence>
<feature type="compositionally biased region" description="Polar residues" evidence="12">
    <location>
        <begin position="1"/>
        <end position="14"/>
    </location>
</feature>
<evidence type="ECO:0000256" key="10">
    <source>
        <dbReference type="ARBA" id="ARBA00023136"/>
    </source>
</evidence>
<keyword evidence="8" id="KW-0408">Iron</keyword>
<evidence type="ECO:0000313" key="16">
    <source>
        <dbReference type="Proteomes" id="UP000320496"/>
    </source>
</evidence>
<dbReference type="GO" id="GO:0006633">
    <property type="term" value="P:fatty acid biosynthetic process"/>
    <property type="evidence" value="ECO:0007669"/>
    <property type="project" value="UniProtKB-KW"/>
</dbReference>
<dbReference type="EMBL" id="CP036275">
    <property type="protein sequence ID" value="QDU37310.1"/>
    <property type="molecule type" value="Genomic_DNA"/>
</dbReference>
<dbReference type="AlphaFoldDB" id="A0A517Z499"/>
<dbReference type="GO" id="GO:0016717">
    <property type="term" value="F:oxidoreductase activity, acting on paired donors, with oxidation of a pair of donors resulting in the reduction of molecular oxygen to two molecules of water"/>
    <property type="evidence" value="ECO:0007669"/>
    <property type="project" value="InterPro"/>
</dbReference>
<dbReference type="RefSeq" id="WP_145368090.1">
    <property type="nucleotide sequence ID" value="NZ_CP036275.1"/>
</dbReference>
<accession>A0A517Z499</accession>
<keyword evidence="7" id="KW-0560">Oxidoreductase</keyword>
<evidence type="ECO:0000256" key="4">
    <source>
        <dbReference type="ARBA" id="ARBA00022692"/>
    </source>
</evidence>
<evidence type="ECO:0000256" key="13">
    <source>
        <dbReference type="SAM" id="Phobius"/>
    </source>
</evidence>
<evidence type="ECO:0000256" key="5">
    <source>
        <dbReference type="ARBA" id="ARBA00022832"/>
    </source>
</evidence>
<feature type="domain" description="Fatty acid desaturase" evidence="14">
    <location>
        <begin position="78"/>
        <end position="295"/>
    </location>
</feature>
<protein>
    <submittedName>
        <fullName evidence="15">Fatty acid desaturase</fullName>
    </submittedName>
</protein>
<keyword evidence="4 13" id="KW-0812">Transmembrane</keyword>
<feature type="transmembrane region" description="Helical" evidence="13">
    <location>
        <begin position="57"/>
        <end position="77"/>
    </location>
</feature>
<keyword evidence="9" id="KW-0443">Lipid metabolism</keyword>
<reference evidence="15 16" key="1">
    <citation type="submission" date="2019-02" db="EMBL/GenBank/DDBJ databases">
        <title>Deep-cultivation of Planctomycetes and their phenomic and genomic characterization uncovers novel biology.</title>
        <authorList>
            <person name="Wiegand S."/>
            <person name="Jogler M."/>
            <person name="Boedeker C."/>
            <person name="Pinto D."/>
            <person name="Vollmers J."/>
            <person name="Rivas-Marin E."/>
            <person name="Kohn T."/>
            <person name="Peeters S.H."/>
            <person name="Heuer A."/>
            <person name="Rast P."/>
            <person name="Oberbeckmann S."/>
            <person name="Bunk B."/>
            <person name="Jeske O."/>
            <person name="Meyerdierks A."/>
            <person name="Storesund J.E."/>
            <person name="Kallscheuer N."/>
            <person name="Luecker S."/>
            <person name="Lage O.M."/>
            <person name="Pohl T."/>
            <person name="Merkel B.J."/>
            <person name="Hornburger P."/>
            <person name="Mueller R.-W."/>
            <person name="Bruemmer F."/>
            <person name="Labrenz M."/>
            <person name="Spormann A.M."/>
            <person name="Op den Camp H."/>
            <person name="Overmann J."/>
            <person name="Amann R."/>
            <person name="Jetten M.S.M."/>
            <person name="Mascher T."/>
            <person name="Medema M.H."/>
            <person name="Devos D.P."/>
            <person name="Kaster A.-K."/>
            <person name="Ovreas L."/>
            <person name="Rohde M."/>
            <person name="Galperin M.Y."/>
            <person name="Jogler C."/>
        </authorList>
    </citation>
    <scope>NUCLEOTIDE SEQUENCE [LARGE SCALE GENOMIC DNA]</scope>
    <source>
        <strain evidence="15 16">Mal4</strain>
    </source>
</reference>
<keyword evidence="6 13" id="KW-1133">Transmembrane helix</keyword>
<evidence type="ECO:0000256" key="3">
    <source>
        <dbReference type="ARBA" id="ARBA00022516"/>
    </source>
</evidence>
<feature type="transmembrane region" description="Helical" evidence="13">
    <location>
        <begin position="200"/>
        <end position="224"/>
    </location>
</feature>
<evidence type="ECO:0000256" key="8">
    <source>
        <dbReference type="ARBA" id="ARBA00023004"/>
    </source>
</evidence>
<organism evidence="15 16">
    <name type="scientific">Maioricimonas rarisocia</name>
    <dbReference type="NCBI Taxonomy" id="2528026"/>
    <lineage>
        <taxon>Bacteria</taxon>
        <taxon>Pseudomonadati</taxon>
        <taxon>Planctomycetota</taxon>
        <taxon>Planctomycetia</taxon>
        <taxon>Planctomycetales</taxon>
        <taxon>Planctomycetaceae</taxon>
        <taxon>Maioricimonas</taxon>
    </lineage>
</organism>
<name>A0A517Z499_9PLAN</name>
<dbReference type="InterPro" id="IPR005804">
    <property type="entry name" value="FA_desaturase_dom"/>
</dbReference>
<keyword evidence="3" id="KW-0444">Lipid biosynthesis</keyword>
<evidence type="ECO:0000259" key="14">
    <source>
        <dbReference type="Pfam" id="PF00487"/>
    </source>
</evidence>
<evidence type="ECO:0000256" key="2">
    <source>
        <dbReference type="ARBA" id="ARBA00008749"/>
    </source>
</evidence>
<evidence type="ECO:0000256" key="7">
    <source>
        <dbReference type="ARBA" id="ARBA00023002"/>
    </source>
</evidence>
<evidence type="ECO:0000256" key="9">
    <source>
        <dbReference type="ARBA" id="ARBA00023098"/>
    </source>
</evidence>
<sequence length="322" mass="36656">MTTELLESPPTGSINVEPAPAPETTPAESELSDKAAVRAAVLGGFAPEQLRWNNLDWVVVGWIVGIHLGCLAAPFFFTWQAAAVALVLHWATCSIGICLGYHRTLSHRSLKLRAPVRFFTTFCGVISGEGSPLTWAATHRVHHARSDQDGDPHSPLEGTWWSHILWTFVKRDKEHTEALHDQYVPDLKQDKILVFFEKTYGWWLFGSGIALFALGGWPFLLWALCVRMTLAYHSTWFVNSATHLWGYRNYETKDESRNLWWVAVLSYGEGWHNNHHAHPRLARAGHKWWEIDPTWYAIKFLRLFGLAYNVDDRVPATATEKT</sequence>